<accession>A0A813FNN2</accession>
<comment type="caution">
    <text evidence="1">The sequence shown here is derived from an EMBL/GenBank/DDBJ whole genome shotgun (WGS) entry which is preliminary data.</text>
</comment>
<evidence type="ECO:0000313" key="2">
    <source>
        <dbReference type="Proteomes" id="UP000654075"/>
    </source>
</evidence>
<reference evidence="1" key="1">
    <citation type="submission" date="2021-02" db="EMBL/GenBank/DDBJ databases">
        <authorList>
            <person name="Dougan E. K."/>
            <person name="Rhodes N."/>
            <person name="Thang M."/>
            <person name="Chan C."/>
        </authorList>
    </citation>
    <scope>NUCLEOTIDE SEQUENCE</scope>
</reference>
<feature type="non-terminal residue" evidence="1">
    <location>
        <position position="144"/>
    </location>
</feature>
<name>A0A813FNN2_POLGL</name>
<proteinExistence type="predicted"/>
<dbReference type="AlphaFoldDB" id="A0A813FNN2"/>
<protein>
    <submittedName>
        <fullName evidence="1">Uncharacterized protein</fullName>
    </submittedName>
</protein>
<evidence type="ECO:0000313" key="1">
    <source>
        <dbReference type="EMBL" id="CAE8615337.1"/>
    </source>
</evidence>
<sequence length="144" mass="15349">AEFTRGRRCCSDATDLFKAPFLGATQAGSSSSPYKSGMSFVCPDTPSPFLHPSIVDSESIPPLGAGMMGFEQEMYLPPTLGDMDMGLGQDMSGFFGLPTMMYDPTSGLYGWCMPMEGMPQAGENGEMPQLSPTGEFIPIAGHLD</sequence>
<organism evidence="1 2">
    <name type="scientific">Polarella glacialis</name>
    <name type="common">Dinoflagellate</name>
    <dbReference type="NCBI Taxonomy" id="89957"/>
    <lineage>
        <taxon>Eukaryota</taxon>
        <taxon>Sar</taxon>
        <taxon>Alveolata</taxon>
        <taxon>Dinophyceae</taxon>
        <taxon>Suessiales</taxon>
        <taxon>Suessiaceae</taxon>
        <taxon>Polarella</taxon>
    </lineage>
</organism>
<feature type="non-terminal residue" evidence="1">
    <location>
        <position position="1"/>
    </location>
</feature>
<dbReference type="EMBL" id="CAJNNV010025607">
    <property type="protein sequence ID" value="CAE8615337.1"/>
    <property type="molecule type" value="Genomic_DNA"/>
</dbReference>
<dbReference type="Proteomes" id="UP000654075">
    <property type="component" value="Unassembled WGS sequence"/>
</dbReference>
<keyword evidence="2" id="KW-1185">Reference proteome</keyword>
<gene>
    <name evidence="1" type="ORF">PGLA1383_LOCUS33053</name>
</gene>